<name>A0ACB9KD02_9ASTR</name>
<dbReference type="Proteomes" id="UP001056120">
    <property type="component" value="Linkage Group LG01"/>
</dbReference>
<protein>
    <submittedName>
        <fullName evidence="1">Uncharacterized protein</fullName>
    </submittedName>
</protein>
<gene>
    <name evidence="1" type="ORF">L1987_04226</name>
</gene>
<reference evidence="1 2" key="2">
    <citation type="journal article" date="2022" name="Mol. Ecol. Resour.">
        <title>The genomes of chicory, endive, great burdock and yacon provide insights into Asteraceae paleo-polyploidization history and plant inulin production.</title>
        <authorList>
            <person name="Fan W."/>
            <person name="Wang S."/>
            <person name="Wang H."/>
            <person name="Wang A."/>
            <person name="Jiang F."/>
            <person name="Liu H."/>
            <person name="Zhao H."/>
            <person name="Xu D."/>
            <person name="Zhang Y."/>
        </authorList>
    </citation>
    <scope>NUCLEOTIDE SEQUENCE [LARGE SCALE GENOMIC DNA]</scope>
    <source>
        <strain evidence="2">cv. Yunnan</strain>
        <tissue evidence="1">Leaves</tissue>
    </source>
</reference>
<evidence type="ECO:0000313" key="2">
    <source>
        <dbReference type="Proteomes" id="UP001056120"/>
    </source>
</evidence>
<evidence type="ECO:0000313" key="1">
    <source>
        <dbReference type="EMBL" id="KAI3830093.1"/>
    </source>
</evidence>
<reference evidence="2" key="1">
    <citation type="journal article" date="2022" name="Mol. Ecol. Resour.">
        <title>The genomes of chicory, endive, great burdock and yacon provide insights into Asteraceae palaeo-polyploidization history and plant inulin production.</title>
        <authorList>
            <person name="Fan W."/>
            <person name="Wang S."/>
            <person name="Wang H."/>
            <person name="Wang A."/>
            <person name="Jiang F."/>
            <person name="Liu H."/>
            <person name="Zhao H."/>
            <person name="Xu D."/>
            <person name="Zhang Y."/>
        </authorList>
    </citation>
    <scope>NUCLEOTIDE SEQUENCE [LARGE SCALE GENOMIC DNA]</scope>
    <source>
        <strain evidence="2">cv. Yunnan</strain>
    </source>
</reference>
<comment type="caution">
    <text evidence="1">The sequence shown here is derived from an EMBL/GenBank/DDBJ whole genome shotgun (WGS) entry which is preliminary data.</text>
</comment>
<dbReference type="EMBL" id="CM042018">
    <property type="protein sequence ID" value="KAI3830093.1"/>
    <property type="molecule type" value="Genomic_DNA"/>
</dbReference>
<proteinExistence type="predicted"/>
<keyword evidence="2" id="KW-1185">Reference proteome</keyword>
<sequence length="151" mass="16613">MEPFQEAHGGVQEAVIQALETATSSMENNGDIESERGEKKERNGSAIEDRDMTLMLVSGGNNGSMAIRGGGDMMVSCRKVSMVVDGSSRQWWRKLGQLGKWDPFENYNSGKSWSRDKAANDIAANLYSVKFINERQGFVLGNDGVLLKYLG</sequence>
<accession>A0ACB9KD02</accession>
<organism evidence="1 2">
    <name type="scientific">Smallanthus sonchifolius</name>
    <dbReference type="NCBI Taxonomy" id="185202"/>
    <lineage>
        <taxon>Eukaryota</taxon>
        <taxon>Viridiplantae</taxon>
        <taxon>Streptophyta</taxon>
        <taxon>Embryophyta</taxon>
        <taxon>Tracheophyta</taxon>
        <taxon>Spermatophyta</taxon>
        <taxon>Magnoliopsida</taxon>
        <taxon>eudicotyledons</taxon>
        <taxon>Gunneridae</taxon>
        <taxon>Pentapetalae</taxon>
        <taxon>asterids</taxon>
        <taxon>campanulids</taxon>
        <taxon>Asterales</taxon>
        <taxon>Asteraceae</taxon>
        <taxon>Asteroideae</taxon>
        <taxon>Heliantheae alliance</taxon>
        <taxon>Millerieae</taxon>
        <taxon>Smallanthus</taxon>
    </lineage>
</organism>